<accession>A0A803NT38</accession>
<dbReference type="Gramene" id="evm.model.02.130">
    <property type="protein sequence ID" value="cds.evm.model.02.130"/>
    <property type="gene ID" value="evm.TU.02.130"/>
</dbReference>
<feature type="compositionally biased region" description="Polar residues" evidence="1">
    <location>
        <begin position="1"/>
        <end position="13"/>
    </location>
</feature>
<name>A0A803NT38_CANSA</name>
<organism evidence="2 3">
    <name type="scientific">Cannabis sativa</name>
    <name type="common">Hemp</name>
    <name type="synonym">Marijuana</name>
    <dbReference type="NCBI Taxonomy" id="3483"/>
    <lineage>
        <taxon>Eukaryota</taxon>
        <taxon>Viridiplantae</taxon>
        <taxon>Streptophyta</taxon>
        <taxon>Embryophyta</taxon>
        <taxon>Tracheophyta</taxon>
        <taxon>Spermatophyta</taxon>
        <taxon>Magnoliopsida</taxon>
        <taxon>eudicotyledons</taxon>
        <taxon>Gunneridae</taxon>
        <taxon>Pentapetalae</taxon>
        <taxon>rosids</taxon>
        <taxon>fabids</taxon>
        <taxon>Rosales</taxon>
        <taxon>Cannabaceae</taxon>
        <taxon>Cannabis</taxon>
    </lineage>
</organism>
<feature type="region of interest" description="Disordered" evidence="1">
    <location>
        <begin position="1"/>
        <end position="23"/>
    </location>
</feature>
<dbReference type="EMBL" id="UZAU01000089">
    <property type="status" value="NOT_ANNOTATED_CDS"/>
    <property type="molecule type" value="Genomic_DNA"/>
</dbReference>
<sequence length="179" mass="20065">MGTSKIDMQNTLPVGQPRPLKRSSVKAKIDVTVARHSQTTILEVKPKLARAKQIFHAVLVDDPHITRYMVVVRQAAVSVEPEKHEEQEEHEHPKVLEEELAHNPGEGICAWLGHHAEEGALLPLHPYFQKLEFSWLTGTTNKKVSKIGGCCTDYYISKGVEADHFRNLLGFSGEAQEII</sequence>
<proteinExistence type="predicted"/>
<reference evidence="2" key="1">
    <citation type="submission" date="2018-11" db="EMBL/GenBank/DDBJ databases">
        <authorList>
            <person name="Grassa J C."/>
        </authorList>
    </citation>
    <scope>NUCLEOTIDE SEQUENCE [LARGE SCALE GENOMIC DNA]</scope>
</reference>
<dbReference type="Proteomes" id="UP000596661">
    <property type="component" value="Chromosome 2"/>
</dbReference>
<evidence type="ECO:0000313" key="2">
    <source>
        <dbReference type="EnsemblPlants" id="cds.evm.model.02.130"/>
    </source>
</evidence>
<keyword evidence="3" id="KW-1185">Reference proteome</keyword>
<evidence type="ECO:0000256" key="1">
    <source>
        <dbReference type="SAM" id="MobiDB-lite"/>
    </source>
</evidence>
<evidence type="ECO:0000313" key="3">
    <source>
        <dbReference type="Proteomes" id="UP000596661"/>
    </source>
</evidence>
<reference evidence="2" key="2">
    <citation type="submission" date="2021-03" db="UniProtKB">
        <authorList>
            <consortium name="EnsemblPlants"/>
        </authorList>
    </citation>
    <scope>IDENTIFICATION</scope>
</reference>
<dbReference type="EnsemblPlants" id="evm.model.02.130">
    <property type="protein sequence ID" value="cds.evm.model.02.130"/>
    <property type="gene ID" value="evm.TU.02.130"/>
</dbReference>
<protein>
    <submittedName>
        <fullName evidence="2">Uncharacterized protein</fullName>
    </submittedName>
</protein>
<dbReference type="AlphaFoldDB" id="A0A803NT38"/>